<name>A0ABT0F8W3_9PSED</name>
<reference evidence="1 2" key="1">
    <citation type="submission" date="2022-02" db="EMBL/GenBank/DDBJ databases">
        <title>Comparative genomics of the first Antarctic Pseudomonas spp. capable of biotransforming 2,4,6-Trinitrotoluene.</title>
        <authorList>
            <person name="Cabrera M.A."/>
            <person name="Marquez S.L."/>
            <person name="Perez-Donoso J.M."/>
        </authorList>
    </citation>
    <scope>NUCLEOTIDE SEQUENCE [LARGE SCALE GENOMIC DNA]</scope>
    <source>
        <strain evidence="1 2">TNT19</strain>
    </source>
</reference>
<protein>
    <submittedName>
        <fullName evidence="1">Uncharacterized protein</fullName>
    </submittedName>
</protein>
<keyword evidence="2" id="KW-1185">Reference proteome</keyword>
<dbReference type="Proteomes" id="UP001299876">
    <property type="component" value="Unassembled WGS sequence"/>
</dbReference>
<evidence type="ECO:0000313" key="1">
    <source>
        <dbReference type="EMBL" id="MCK1794425.1"/>
    </source>
</evidence>
<sequence length="115" mass="12643">MDAQEFVDLMRRVVSDAAITDTVSVLTSPPGRKPSKPLLGMSEFYNKQTLGDKACIDMIIKTSVEEAVFGFFCVLDGVRAIEDSDDRGVLSLYYEGGTTIKLNSNGDLHDIYNSK</sequence>
<proteinExistence type="predicted"/>
<accession>A0ABT0F8W3</accession>
<dbReference type="EMBL" id="JAKNRW010000082">
    <property type="protein sequence ID" value="MCK1794425.1"/>
    <property type="molecule type" value="Genomic_DNA"/>
</dbReference>
<comment type="caution">
    <text evidence="1">The sequence shown here is derived from an EMBL/GenBank/DDBJ whole genome shotgun (WGS) entry which is preliminary data.</text>
</comment>
<gene>
    <name evidence="1" type="ORF">L9059_30475</name>
</gene>
<dbReference type="RefSeq" id="WP_247296758.1">
    <property type="nucleotide sequence ID" value="NZ_JAKNRW010000082.1"/>
</dbReference>
<organism evidence="1 2">
    <name type="scientific">Pseudomonas violetae</name>
    <dbReference type="NCBI Taxonomy" id="2915813"/>
    <lineage>
        <taxon>Bacteria</taxon>
        <taxon>Pseudomonadati</taxon>
        <taxon>Pseudomonadota</taxon>
        <taxon>Gammaproteobacteria</taxon>
        <taxon>Pseudomonadales</taxon>
        <taxon>Pseudomonadaceae</taxon>
        <taxon>Pseudomonas</taxon>
    </lineage>
</organism>
<evidence type="ECO:0000313" key="2">
    <source>
        <dbReference type="Proteomes" id="UP001299876"/>
    </source>
</evidence>